<dbReference type="InterPro" id="IPR014729">
    <property type="entry name" value="Rossmann-like_a/b/a_fold"/>
</dbReference>
<dbReference type="CDD" id="cd00293">
    <property type="entry name" value="USP-like"/>
    <property type="match status" value="1"/>
</dbReference>
<accession>A0AAV3UB05</accession>
<evidence type="ECO:0000313" key="4">
    <source>
        <dbReference type="Proteomes" id="UP001501729"/>
    </source>
</evidence>
<evidence type="ECO:0000259" key="2">
    <source>
        <dbReference type="Pfam" id="PF00582"/>
    </source>
</evidence>
<dbReference type="PRINTS" id="PR01438">
    <property type="entry name" value="UNVRSLSTRESS"/>
</dbReference>
<evidence type="ECO:0000256" key="1">
    <source>
        <dbReference type="ARBA" id="ARBA00008791"/>
    </source>
</evidence>
<dbReference type="Gene3D" id="3.40.50.620">
    <property type="entry name" value="HUPs"/>
    <property type="match status" value="1"/>
</dbReference>
<dbReference type="Pfam" id="PF00582">
    <property type="entry name" value="Usp"/>
    <property type="match status" value="1"/>
</dbReference>
<dbReference type="RefSeq" id="WP_227774571.1">
    <property type="nucleotide sequence ID" value="NZ_BAABKX010000001.1"/>
</dbReference>
<comment type="similarity">
    <text evidence="1">Belongs to the universal stress protein A family.</text>
</comment>
<keyword evidence="4" id="KW-1185">Reference proteome</keyword>
<proteinExistence type="inferred from homology"/>
<organism evidence="3 4">
    <name type="scientific">Haladaptatus pallidirubidus</name>
    <dbReference type="NCBI Taxonomy" id="1008152"/>
    <lineage>
        <taxon>Archaea</taxon>
        <taxon>Methanobacteriati</taxon>
        <taxon>Methanobacteriota</taxon>
        <taxon>Stenosarchaea group</taxon>
        <taxon>Halobacteria</taxon>
        <taxon>Halobacteriales</taxon>
        <taxon>Haladaptataceae</taxon>
        <taxon>Haladaptatus</taxon>
    </lineage>
</organism>
<dbReference type="InterPro" id="IPR006015">
    <property type="entry name" value="Universal_stress_UspA"/>
</dbReference>
<dbReference type="InterPro" id="IPR006016">
    <property type="entry name" value="UspA"/>
</dbReference>
<evidence type="ECO:0000313" key="3">
    <source>
        <dbReference type="EMBL" id="GAA5039977.1"/>
    </source>
</evidence>
<feature type="domain" description="UspA" evidence="2">
    <location>
        <begin position="3"/>
        <end position="126"/>
    </location>
</feature>
<protein>
    <recommendedName>
        <fullName evidence="2">UspA domain-containing protein</fullName>
    </recommendedName>
</protein>
<dbReference type="PANTHER" id="PTHR46268:SF6">
    <property type="entry name" value="UNIVERSAL STRESS PROTEIN UP12"/>
    <property type="match status" value="1"/>
</dbReference>
<dbReference type="AlphaFoldDB" id="A0AAV3UB05"/>
<sequence length="132" mass="13626">MYHVLLALDETESRALAQANAVIDLPESDSSVKASLLHSFTDNPSGASALQVAGVRRAQETLEDAGVETAVVEASGNPADVILDVAVERNVDCVCVGGRRRSPAGKALFGSVAQSVILTADRPVLVAGDGKE</sequence>
<reference evidence="3 4" key="1">
    <citation type="journal article" date="2019" name="Int. J. Syst. Evol. Microbiol.">
        <title>The Global Catalogue of Microorganisms (GCM) 10K type strain sequencing project: providing services to taxonomists for standard genome sequencing and annotation.</title>
        <authorList>
            <consortium name="The Broad Institute Genomics Platform"/>
            <consortium name="The Broad Institute Genome Sequencing Center for Infectious Disease"/>
            <person name="Wu L."/>
            <person name="Ma J."/>
        </authorList>
    </citation>
    <scope>NUCLEOTIDE SEQUENCE [LARGE SCALE GENOMIC DNA]</scope>
    <source>
        <strain evidence="3 4">JCM 17504</strain>
    </source>
</reference>
<gene>
    <name evidence="3" type="ORF">GCM10025751_00030</name>
</gene>
<dbReference type="GeneID" id="68614695"/>
<comment type="caution">
    <text evidence="3">The sequence shown here is derived from an EMBL/GenBank/DDBJ whole genome shotgun (WGS) entry which is preliminary data.</text>
</comment>
<dbReference type="PANTHER" id="PTHR46268">
    <property type="entry name" value="STRESS RESPONSE PROTEIN NHAX"/>
    <property type="match status" value="1"/>
</dbReference>
<dbReference type="EMBL" id="BAABKX010000001">
    <property type="protein sequence ID" value="GAA5039977.1"/>
    <property type="molecule type" value="Genomic_DNA"/>
</dbReference>
<name>A0AAV3UB05_9EURY</name>
<dbReference type="SUPFAM" id="SSF52402">
    <property type="entry name" value="Adenine nucleotide alpha hydrolases-like"/>
    <property type="match status" value="1"/>
</dbReference>
<dbReference type="Proteomes" id="UP001501729">
    <property type="component" value="Unassembled WGS sequence"/>
</dbReference>